<proteinExistence type="predicted"/>
<dbReference type="InterPro" id="IPR032183">
    <property type="entry name" value="PKD-like"/>
</dbReference>
<evidence type="ECO:0000313" key="2">
    <source>
        <dbReference type="Proteomes" id="UP000516439"/>
    </source>
</evidence>
<reference evidence="1 2" key="1">
    <citation type="submission" date="2020-09" db="EMBL/GenBank/DDBJ databases">
        <title>Pedobacter sp. SW-16 isolated from soil near Yeocheon.</title>
        <authorList>
            <person name="Im H.S."/>
            <person name="Joung Y."/>
            <person name="Lee S.-S."/>
        </authorList>
    </citation>
    <scope>NUCLEOTIDE SEQUENCE [LARGE SCALE GENOMIC DNA]</scope>
    <source>
        <strain evidence="1 2">SW-16</strain>
    </source>
</reference>
<dbReference type="PROSITE" id="PS51257">
    <property type="entry name" value="PROKAR_LIPOPROTEIN"/>
    <property type="match status" value="1"/>
</dbReference>
<dbReference type="Pfam" id="PF16407">
    <property type="entry name" value="PKD_2"/>
    <property type="match status" value="1"/>
</dbReference>
<evidence type="ECO:0000313" key="1">
    <source>
        <dbReference type="EMBL" id="QNR85155.1"/>
    </source>
</evidence>
<gene>
    <name evidence="1" type="ORF">H9N25_01200</name>
</gene>
<dbReference type="EMBL" id="CP061171">
    <property type="protein sequence ID" value="QNR85155.1"/>
    <property type="molecule type" value="Genomic_DNA"/>
</dbReference>
<dbReference type="Proteomes" id="UP000516439">
    <property type="component" value="Chromosome"/>
</dbReference>
<keyword evidence="2" id="KW-1185">Reference proteome</keyword>
<sequence length="497" mass="55429">MTKKIIYTTLYACLLVWLTGCSKDTGNYDYQLKNTITIGNVLNGDHNSERIYRFVYGDSINIVPDVKGTISKDNLSGFSFLWIVDKDTVAKTKDLHITSDRIGFGKKVGNLYITDKELGVFYNYNFTFEITSDAPRGHFVLAEDDQGHSHLYIKTTLKPLAPFKTVSKIGEIQLGDNPSGLSLVRNNGNSSTNYTYSLITATKQGAPYHIIQFLLGDMLPSILYGNNSMADAKVTLEPTFIDRNRSSGRVGYILNKGKAYTSSLGIVSPVLYSQDPLNYDFGEKGLIINASLYGYYMAGFDQRNSRFRVFGNNWATQNLFVKNYDNIIDPSLTAGHTFVGGAEGYDGSAFFYTLLTKKGNTLYLFKLAFDSAYTPKEFTLVATKEISNIDKLSNVFFNAGNKFWYLSIGREIYSTSVLGLDLQLSYKLPNDDSGDIVAFNFNYDDASAYTLLGVATYNQASSLPHKGSYYIFNYGDRQLQETSLNTIDKAKAIQIGL</sequence>
<dbReference type="RefSeq" id="WP_190327675.1">
    <property type="nucleotide sequence ID" value="NZ_CP061171.1"/>
</dbReference>
<organism evidence="1 2">
    <name type="scientific">Pedobacter riviphilus</name>
    <dbReference type="NCBI Taxonomy" id="2766984"/>
    <lineage>
        <taxon>Bacteria</taxon>
        <taxon>Pseudomonadati</taxon>
        <taxon>Bacteroidota</taxon>
        <taxon>Sphingobacteriia</taxon>
        <taxon>Sphingobacteriales</taxon>
        <taxon>Sphingobacteriaceae</taxon>
        <taxon>Pedobacter</taxon>
    </lineage>
</organism>
<accession>A0ABX6TPI2</accession>
<protein>
    <recommendedName>
        <fullName evidence="3">DUF4374 domain-containing protein</fullName>
    </recommendedName>
</protein>
<name>A0ABX6TPI2_9SPHI</name>
<evidence type="ECO:0008006" key="3">
    <source>
        <dbReference type="Google" id="ProtNLM"/>
    </source>
</evidence>